<dbReference type="Ensembl" id="ENSPKIT00000028016.1">
    <property type="protein sequence ID" value="ENSPKIP00000004044.1"/>
    <property type="gene ID" value="ENSPKIG00000021310.1"/>
</dbReference>
<sequence length="106" mass="12111">MLQYYNCSETYPEVVRIHMQFLAVNLAQFNIMVLDAIQVFHGFIQGLQHNLAVGGHFGISYNGSRAGQVSEGPEIPLSPRIDDQQSVSQILQHRCFFHFRNFLSKL</sequence>
<protein>
    <submittedName>
        <fullName evidence="1">Uncharacterized protein</fullName>
    </submittedName>
</protein>
<dbReference type="GeneTree" id="ENSGT01140000285679"/>
<reference evidence="1" key="2">
    <citation type="submission" date="2025-09" db="UniProtKB">
        <authorList>
            <consortium name="Ensembl"/>
        </authorList>
    </citation>
    <scope>IDENTIFICATION</scope>
</reference>
<evidence type="ECO:0000313" key="1">
    <source>
        <dbReference type="Ensembl" id="ENSPKIP00000004044.1"/>
    </source>
</evidence>
<evidence type="ECO:0000313" key="2">
    <source>
        <dbReference type="Proteomes" id="UP000261540"/>
    </source>
</evidence>
<dbReference type="Proteomes" id="UP000261540">
    <property type="component" value="Unplaced"/>
</dbReference>
<proteinExistence type="predicted"/>
<name>A0A3B3QE53_9TELE</name>
<keyword evidence="2" id="KW-1185">Reference proteome</keyword>
<dbReference type="AlphaFoldDB" id="A0A3B3QE53"/>
<organism evidence="1 2">
    <name type="scientific">Paramormyrops kingsleyae</name>
    <dbReference type="NCBI Taxonomy" id="1676925"/>
    <lineage>
        <taxon>Eukaryota</taxon>
        <taxon>Metazoa</taxon>
        <taxon>Chordata</taxon>
        <taxon>Craniata</taxon>
        <taxon>Vertebrata</taxon>
        <taxon>Euteleostomi</taxon>
        <taxon>Actinopterygii</taxon>
        <taxon>Neopterygii</taxon>
        <taxon>Teleostei</taxon>
        <taxon>Osteoglossocephala</taxon>
        <taxon>Osteoglossomorpha</taxon>
        <taxon>Osteoglossiformes</taxon>
        <taxon>Mormyridae</taxon>
        <taxon>Paramormyrops</taxon>
    </lineage>
</organism>
<accession>A0A3B3QE53</accession>
<reference evidence="1" key="1">
    <citation type="submission" date="2025-08" db="UniProtKB">
        <authorList>
            <consortium name="Ensembl"/>
        </authorList>
    </citation>
    <scope>IDENTIFICATION</scope>
</reference>